<keyword evidence="1" id="KW-0812">Transmembrane</keyword>
<keyword evidence="1" id="KW-1133">Transmembrane helix</keyword>
<feature type="transmembrane region" description="Helical" evidence="1">
    <location>
        <begin position="137"/>
        <end position="154"/>
    </location>
</feature>
<evidence type="ECO:0008006" key="4">
    <source>
        <dbReference type="Google" id="ProtNLM"/>
    </source>
</evidence>
<protein>
    <recommendedName>
        <fullName evidence="4">Membrane protein 6-pyruvoyl-tetrahydropterin synthase-related domain-containing protein</fullName>
    </recommendedName>
</protein>
<feature type="transmembrane region" description="Helical" evidence="1">
    <location>
        <begin position="195"/>
        <end position="222"/>
    </location>
</feature>
<evidence type="ECO:0000313" key="2">
    <source>
        <dbReference type="EMBL" id="ABU60098.1"/>
    </source>
</evidence>
<keyword evidence="1" id="KW-0472">Membrane</keyword>
<proteinExistence type="predicted"/>
<feature type="transmembrane region" description="Helical" evidence="1">
    <location>
        <begin position="314"/>
        <end position="333"/>
    </location>
</feature>
<feature type="transmembrane region" description="Helical" evidence="1">
    <location>
        <begin position="166"/>
        <end position="183"/>
    </location>
</feature>
<organism evidence="2 3">
    <name type="scientific">Roseiflexus castenholzii (strain DSM 13941 / HLO8)</name>
    <dbReference type="NCBI Taxonomy" id="383372"/>
    <lineage>
        <taxon>Bacteria</taxon>
        <taxon>Bacillati</taxon>
        <taxon>Chloroflexota</taxon>
        <taxon>Chloroflexia</taxon>
        <taxon>Chloroflexales</taxon>
        <taxon>Roseiflexineae</taxon>
        <taxon>Roseiflexaceae</taxon>
        <taxon>Roseiflexus</taxon>
    </lineage>
</organism>
<sequence>MASITQHTPRVAVFPHLIALALYTLLGILLTWPLLLNLTNGVIGAVDGVDAYQNAWSLWWTAQALTSLRNPFFSPLLFYPDGVDLFWQPLGFSQGVLALPVTLTLGPVAAVNWIVLTSFTVGGYATFLLARRVTGNAAAALVAGATFICSPYHMEKVIDGNLEVAAIHWLPCYAYALLALLDRPSWRRALAAGALLVWVSLGSWYYGLFAVLFTACAAGIWAYGATRNAERMHQLQRGLQQAMWGVAPLVILVMAIAPALYSLVTTGADEMLWDMRSIQRERSADLIDAFLPNPVHPVWGPAVRAWRNQIYPNAVIWNVSLGWIALGLGLLGATTAWRATWRWSLLALACFIVALGPELKIAGWHTGLPLPYTLIQDMPVIRSGQRPNHMMVMVSLSLSILAAYGFTVLQQHLIQHPSPIHMWSMALALIVPVAGIDGYAGTHTIVARRIHPFYATLPPPDGAIIALPLYLNVNRSENLTAQIGHGWPIIGGYVARPPAYVFPKYTPGVREIQFGEVERQDVVSPGWPESARRALAAYRIRYITMDLQSNKDEYFARLRPLLAELGIETPVFVDETLEVYAVPQAWRVVPVAFLGDGWQPLEREPATGVRWRWMGERAEVRLFNPLVGAALVRLTFWMEAYYETRPLWYTLNNMALGTVTVPSGRAPARAIYVLLPPGDHVLTLQAPADPDPARAGAPISIRLFALDVRSAAGAP</sequence>
<dbReference type="HOGENOM" id="CLU_022594_0_0_0"/>
<accession>A7NRA2</accession>
<feature type="transmembrane region" description="Helical" evidence="1">
    <location>
        <begin position="339"/>
        <end position="356"/>
    </location>
</feature>
<gene>
    <name evidence="2" type="ordered locus">Rcas_4066</name>
</gene>
<evidence type="ECO:0000313" key="3">
    <source>
        <dbReference type="Proteomes" id="UP000000263"/>
    </source>
</evidence>
<feature type="transmembrane region" description="Helical" evidence="1">
    <location>
        <begin position="392"/>
        <end position="414"/>
    </location>
</feature>
<feature type="transmembrane region" description="Helical" evidence="1">
    <location>
        <begin position="110"/>
        <end position="130"/>
    </location>
</feature>
<dbReference type="Proteomes" id="UP000000263">
    <property type="component" value="Chromosome"/>
</dbReference>
<name>A7NRA2_ROSCS</name>
<feature type="transmembrane region" description="Helical" evidence="1">
    <location>
        <begin position="420"/>
        <end position="440"/>
    </location>
</feature>
<dbReference type="RefSeq" id="WP_012122519.1">
    <property type="nucleotide sequence ID" value="NC_009767.1"/>
</dbReference>
<dbReference type="AlphaFoldDB" id="A7NRA2"/>
<evidence type="ECO:0000256" key="1">
    <source>
        <dbReference type="SAM" id="Phobius"/>
    </source>
</evidence>
<dbReference type="KEGG" id="rca:Rcas_4066"/>
<feature type="transmembrane region" description="Helical" evidence="1">
    <location>
        <begin position="242"/>
        <end position="264"/>
    </location>
</feature>
<feature type="transmembrane region" description="Helical" evidence="1">
    <location>
        <begin position="12"/>
        <end position="32"/>
    </location>
</feature>
<dbReference type="eggNOG" id="COG1287">
    <property type="taxonomic scope" value="Bacteria"/>
</dbReference>
<reference evidence="2 3" key="1">
    <citation type="submission" date="2007-08" db="EMBL/GenBank/DDBJ databases">
        <title>Complete sequence of Roseiflexus castenholzii DSM 13941.</title>
        <authorList>
            <consortium name="US DOE Joint Genome Institute"/>
            <person name="Copeland A."/>
            <person name="Lucas S."/>
            <person name="Lapidus A."/>
            <person name="Barry K."/>
            <person name="Glavina del Rio T."/>
            <person name="Dalin E."/>
            <person name="Tice H."/>
            <person name="Pitluck S."/>
            <person name="Thompson L.S."/>
            <person name="Brettin T."/>
            <person name="Bruce D."/>
            <person name="Detter J.C."/>
            <person name="Han C."/>
            <person name="Tapia R."/>
            <person name="Schmutz J."/>
            <person name="Larimer F."/>
            <person name="Land M."/>
            <person name="Hauser L."/>
            <person name="Kyrpides N."/>
            <person name="Mikhailova N."/>
            <person name="Bryant D.A."/>
            <person name="Hanada S."/>
            <person name="Tsukatani Y."/>
            <person name="Richardson P."/>
        </authorList>
    </citation>
    <scope>NUCLEOTIDE SEQUENCE [LARGE SCALE GENOMIC DNA]</scope>
    <source>
        <strain evidence="3">DSM 13941 / HLO8</strain>
    </source>
</reference>
<dbReference type="OrthoDB" id="135759at2"/>
<keyword evidence="3" id="KW-1185">Reference proteome</keyword>
<dbReference type="STRING" id="383372.Rcas_4066"/>
<dbReference type="EMBL" id="CP000804">
    <property type="protein sequence ID" value="ABU60098.1"/>
    <property type="molecule type" value="Genomic_DNA"/>
</dbReference>